<dbReference type="Gene3D" id="2.60.40.10">
    <property type="entry name" value="Immunoglobulins"/>
    <property type="match status" value="1"/>
</dbReference>
<dbReference type="InterPro" id="IPR013783">
    <property type="entry name" value="Ig-like_fold"/>
</dbReference>
<feature type="region of interest" description="Disordered" evidence="1">
    <location>
        <begin position="80"/>
        <end position="125"/>
    </location>
</feature>
<dbReference type="PANTHER" id="PTHR37833:SF1">
    <property type="entry name" value="SIGNAL PEPTIDE PROTEIN"/>
    <property type="match status" value="1"/>
</dbReference>
<keyword evidence="2" id="KW-1133">Transmembrane helix</keyword>
<dbReference type="Proteomes" id="UP000240009">
    <property type="component" value="Unassembled WGS sequence"/>
</dbReference>
<name>A0A2S8FXH1_9BACT</name>
<evidence type="ECO:0000313" key="4">
    <source>
        <dbReference type="Proteomes" id="UP000240009"/>
    </source>
</evidence>
<dbReference type="AlphaFoldDB" id="A0A2S8FXH1"/>
<keyword evidence="2" id="KW-0812">Transmembrane</keyword>
<evidence type="ECO:0000313" key="3">
    <source>
        <dbReference type="EMBL" id="PQO36877.1"/>
    </source>
</evidence>
<comment type="caution">
    <text evidence="3">The sequence shown here is derived from an EMBL/GenBank/DDBJ whole genome shotgun (WGS) entry which is preliminary data.</text>
</comment>
<accession>A0A2S8FXH1</accession>
<evidence type="ECO:0008006" key="5">
    <source>
        <dbReference type="Google" id="ProtNLM"/>
    </source>
</evidence>
<evidence type="ECO:0000256" key="2">
    <source>
        <dbReference type="SAM" id="Phobius"/>
    </source>
</evidence>
<dbReference type="InterPro" id="IPR011467">
    <property type="entry name" value="DUF1573"/>
</dbReference>
<dbReference type="PANTHER" id="PTHR37833">
    <property type="entry name" value="LIPOPROTEIN-RELATED"/>
    <property type="match status" value="1"/>
</dbReference>
<dbReference type="EMBL" id="PUIA01000017">
    <property type="protein sequence ID" value="PQO36877.1"/>
    <property type="molecule type" value="Genomic_DNA"/>
</dbReference>
<protein>
    <recommendedName>
        <fullName evidence="5">DUF1573 domain-containing protein</fullName>
    </recommendedName>
</protein>
<keyword evidence="2" id="KW-0472">Membrane</keyword>
<proteinExistence type="predicted"/>
<evidence type="ECO:0000256" key="1">
    <source>
        <dbReference type="SAM" id="MobiDB-lite"/>
    </source>
</evidence>
<sequence>MGAENYECLRKSSLGGNSKARFLILPHQYLSLMMSRFAPLTVVLLILVVAASIWYAQPSNVPESGTTNIPGEKVDLTLTSSQTNHSPAQEPNDSKGESTSAAKPSPQASTPKANRSEERPGSTVIPKVRVDETVFDFGTLPRFTTGDHTFVIHNEGTAPLKIEQGPSSCSCTLIGLEKSEVPPGGKAEIRLEWTLKFKEGPFRQSAVVLTNDPDHKELEFVVKGLTENRFTLVNDTITFNGLAPIKEAMSQETIVYSRTLKEMDHIELETIADIPGMTIELEPASQEELDSLEARCGKKVIVTIPAGLEKGNYTGQIALKSTSAESHTSGDETQQAENSAVARLNIQAMVKKPGVKFFSPRIDGFGAVKLGSVSSKDGSEPLLINFRVDQGDTPWKVKDIYAWPEFVDAKVVTLDQEIGLFQLQIQIPPGAPPGNYYGQEIGRIVITSDHPLLPRIPSKQTGLWLDFHVE</sequence>
<dbReference type="Pfam" id="PF07610">
    <property type="entry name" value="DUF1573"/>
    <property type="match status" value="1"/>
</dbReference>
<feature type="compositionally biased region" description="Polar residues" evidence="1">
    <location>
        <begin position="80"/>
        <end position="113"/>
    </location>
</feature>
<feature type="transmembrane region" description="Helical" evidence="2">
    <location>
        <begin position="37"/>
        <end position="56"/>
    </location>
</feature>
<gene>
    <name evidence="3" type="ORF">C5Y96_06855</name>
</gene>
<organism evidence="3 4">
    <name type="scientific">Blastopirellula marina</name>
    <dbReference type="NCBI Taxonomy" id="124"/>
    <lineage>
        <taxon>Bacteria</taxon>
        <taxon>Pseudomonadati</taxon>
        <taxon>Planctomycetota</taxon>
        <taxon>Planctomycetia</taxon>
        <taxon>Pirellulales</taxon>
        <taxon>Pirellulaceae</taxon>
        <taxon>Blastopirellula</taxon>
    </lineage>
</organism>
<reference evidence="3 4" key="1">
    <citation type="submission" date="2018-02" db="EMBL/GenBank/DDBJ databases">
        <title>Comparative genomes isolates from brazilian mangrove.</title>
        <authorList>
            <person name="Araujo J.E."/>
            <person name="Taketani R.G."/>
            <person name="Silva M.C.P."/>
            <person name="Loureco M.V."/>
            <person name="Andreote F.D."/>
        </authorList>
    </citation>
    <scope>NUCLEOTIDE SEQUENCE [LARGE SCALE GENOMIC DNA]</scope>
    <source>
        <strain evidence="3 4">HEX-2 MGV</strain>
    </source>
</reference>